<reference evidence="3" key="1">
    <citation type="submission" date="2022-10" db="EMBL/GenBank/DDBJ databases">
        <title>Genome assembly of Pristionchus species.</title>
        <authorList>
            <person name="Yoshida K."/>
            <person name="Sommer R.J."/>
        </authorList>
    </citation>
    <scope>NUCLEOTIDE SEQUENCE [LARGE SCALE GENOMIC DNA]</scope>
    <source>
        <strain evidence="3">RS5460</strain>
    </source>
</reference>
<dbReference type="Proteomes" id="UP001328107">
    <property type="component" value="Unassembled WGS sequence"/>
</dbReference>
<keyword evidence="1" id="KW-1133">Transmembrane helix</keyword>
<keyword evidence="1" id="KW-0472">Membrane</keyword>
<dbReference type="AlphaFoldDB" id="A0AAN4ZHB9"/>
<accession>A0AAN4ZHB9</accession>
<evidence type="ECO:0000256" key="1">
    <source>
        <dbReference type="SAM" id="Phobius"/>
    </source>
</evidence>
<feature type="transmembrane region" description="Helical" evidence="1">
    <location>
        <begin position="80"/>
        <end position="102"/>
    </location>
</feature>
<dbReference type="EMBL" id="BTRK01000002">
    <property type="protein sequence ID" value="GMR39071.1"/>
    <property type="molecule type" value="Genomic_DNA"/>
</dbReference>
<proteinExistence type="predicted"/>
<gene>
    <name evidence="2" type="ORF">PMAYCL1PPCAC_09266</name>
</gene>
<protein>
    <recommendedName>
        <fullName evidence="4">G protein-coupled receptor</fullName>
    </recommendedName>
</protein>
<name>A0AAN4ZHB9_9BILA</name>
<sequence>SGVVLMFMNIIVCSLIMFDNDPRGKSYRKYIISLQISSMLMDVVLDAYVPILLINCRVIFSDSILAEYLDIVALISKIMTHSQILVVFFFCEAITCYFYCVFYRRA</sequence>
<keyword evidence="1" id="KW-0812">Transmembrane</keyword>
<feature type="non-terminal residue" evidence="2">
    <location>
        <position position="1"/>
    </location>
</feature>
<evidence type="ECO:0008006" key="4">
    <source>
        <dbReference type="Google" id="ProtNLM"/>
    </source>
</evidence>
<feature type="non-terminal residue" evidence="2">
    <location>
        <position position="106"/>
    </location>
</feature>
<organism evidence="2 3">
    <name type="scientific">Pristionchus mayeri</name>
    <dbReference type="NCBI Taxonomy" id="1317129"/>
    <lineage>
        <taxon>Eukaryota</taxon>
        <taxon>Metazoa</taxon>
        <taxon>Ecdysozoa</taxon>
        <taxon>Nematoda</taxon>
        <taxon>Chromadorea</taxon>
        <taxon>Rhabditida</taxon>
        <taxon>Rhabditina</taxon>
        <taxon>Diplogasteromorpha</taxon>
        <taxon>Diplogasteroidea</taxon>
        <taxon>Neodiplogasteridae</taxon>
        <taxon>Pristionchus</taxon>
    </lineage>
</organism>
<evidence type="ECO:0000313" key="2">
    <source>
        <dbReference type="EMBL" id="GMR39071.1"/>
    </source>
</evidence>
<comment type="caution">
    <text evidence="2">The sequence shown here is derived from an EMBL/GenBank/DDBJ whole genome shotgun (WGS) entry which is preliminary data.</text>
</comment>
<evidence type="ECO:0000313" key="3">
    <source>
        <dbReference type="Proteomes" id="UP001328107"/>
    </source>
</evidence>
<keyword evidence="3" id="KW-1185">Reference proteome</keyword>